<name>A0A2N5T9K1_9BASI</name>
<dbReference type="AlphaFoldDB" id="A0A2N5T9K1"/>
<organism evidence="2 3">
    <name type="scientific">Puccinia coronata f. sp. avenae</name>
    <dbReference type="NCBI Taxonomy" id="200324"/>
    <lineage>
        <taxon>Eukaryota</taxon>
        <taxon>Fungi</taxon>
        <taxon>Dikarya</taxon>
        <taxon>Basidiomycota</taxon>
        <taxon>Pucciniomycotina</taxon>
        <taxon>Pucciniomycetes</taxon>
        <taxon>Pucciniales</taxon>
        <taxon>Pucciniaceae</taxon>
        <taxon>Puccinia</taxon>
    </lineage>
</organism>
<evidence type="ECO:0000313" key="2">
    <source>
        <dbReference type="EMBL" id="PLW22184.1"/>
    </source>
</evidence>
<dbReference type="Proteomes" id="UP000235392">
    <property type="component" value="Unassembled WGS sequence"/>
</dbReference>
<evidence type="ECO:0000313" key="3">
    <source>
        <dbReference type="Proteomes" id="UP000235392"/>
    </source>
</evidence>
<accession>A0A2N5T9K1</accession>
<protein>
    <recommendedName>
        <fullName evidence="1">No apical meristem-associated C-terminal domain-containing protein</fullName>
    </recommendedName>
</protein>
<feature type="domain" description="No apical meristem-associated C-terminal" evidence="1">
    <location>
        <begin position="116"/>
        <end position="240"/>
    </location>
</feature>
<dbReference type="PANTHER" id="PTHR45023:SF4">
    <property type="entry name" value="GLYCINE-RICH PROTEIN-RELATED"/>
    <property type="match status" value="1"/>
</dbReference>
<reference evidence="2 3" key="1">
    <citation type="submission" date="2017-11" db="EMBL/GenBank/DDBJ databases">
        <title>De novo assembly and phasing of dikaryotic genomes from two isolates of Puccinia coronata f. sp. avenae, the causal agent of oat crown rust.</title>
        <authorList>
            <person name="Miller M.E."/>
            <person name="Zhang Y."/>
            <person name="Omidvar V."/>
            <person name="Sperschneider J."/>
            <person name="Schwessinger B."/>
            <person name="Raley C."/>
            <person name="Palmer J.M."/>
            <person name="Garnica D."/>
            <person name="Upadhyaya N."/>
            <person name="Rathjen J."/>
            <person name="Taylor J.M."/>
            <person name="Park R.F."/>
            <person name="Dodds P.N."/>
            <person name="Hirsch C.D."/>
            <person name="Kianian S.F."/>
            <person name="Figueroa M."/>
        </authorList>
    </citation>
    <scope>NUCLEOTIDE SEQUENCE [LARGE SCALE GENOMIC DNA]</scope>
    <source>
        <strain evidence="2">12SD80</strain>
    </source>
</reference>
<dbReference type="PANTHER" id="PTHR45023">
    <property type="match status" value="1"/>
</dbReference>
<evidence type="ECO:0000259" key="1">
    <source>
        <dbReference type="Pfam" id="PF14303"/>
    </source>
</evidence>
<proteinExistence type="predicted"/>
<gene>
    <name evidence="2" type="ORF">PCASD_18800</name>
</gene>
<dbReference type="Pfam" id="PF14303">
    <property type="entry name" value="NAM-associated"/>
    <property type="match status" value="1"/>
</dbReference>
<comment type="caution">
    <text evidence="2">The sequence shown here is derived from an EMBL/GenBank/DDBJ whole genome shotgun (WGS) entry which is preliminary data.</text>
</comment>
<sequence>MPTNTPKSSKRAPNFLPEEDKQLAKSWVLVSTNPITANQQNKEDFFSHITNDYNWFAPGPQRDSHGLQCRWKNLQRAVLVFCAIHQKIEDNPPSGSSPSNWLADSKQAYYDEEGHQFVFERAWNLLKNKAKFINLANKGKAKNGRRISLASNTLAVSSSPSPAPANCSENPTESVTVGRDVNWKRPAGAKAEKRKIDKSDFRQKKLKLLEKSNNDTALRIAEARCANNIQAWMIALMKKQGNSFFCVEMI</sequence>
<dbReference type="InterPro" id="IPR029466">
    <property type="entry name" value="NAM-associated_C"/>
</dbReference>
<dbReference type="EMBL" id="PGCI01000673">
    <property type="protein sequence ID" value="PLW22184.1"/>
    <property type="molecule type" value="Genomic_DNA"/>
</dbReference>